<reference evidence="3" key="2">
    <citation type="submission" date="2022-08" db="EMBL/GenBank/DDBJ databases">
        <authorList>
            <person name="Iruegas-Bocardo F."/>
            <person name="Weisberg A.J."/>
            <person name="Riutta E.R."/>
            <person name="Kilday K."/>
            <person name="Bonkowski J.C."/>
            <person name="Creswell T."/>
            <person name="Daughtrey M.L."/>
            <person name="Rane K."/>
            <person name="Grunwald N.J."/>
            <person name="Chang J.H."/>
            <person name="Putnam M.L."/>
        </authorList>
    </citation>
    <scope>NUCLEOTIDE SEQUENCE</scope>
    <source>
        <strain evidence="3">22-338</strain>
    </source>
</reference>
<sequence length="418" mass="44282">MYMLLGRPLTAVGLAVAVLVCASPSMASPPAQAAPSYESLIAGLEQMPTAIEAQALSDAADARTQQARALPNPSIGLEAENIYGTGPYTGLGNADATVSISQPLELFGQRRARIDAARSEADAVGLRSEQMRWQAAGRLALAYAEAEAASRRHDLAAEALSLAEQDARAVALLVKEGREATLRGIQADSEAEAARAALDEARAMRDAAFARLSAIAMLDEPVQAIKDSLLDRTPTVPPADADVPLAVRIAQAEYETASRRITVERRRARPDISATVGSRRFRETGDDAFTVGLNLSIPLFDRNRGGISAAYADQRAAEARLVAEEQEVKAERLGAEATLTASNMRTRAADSGVAAAEEAYRLARIGFDAGRISLLELRSTRAALIASRATAVDARIARVLAEIDLAGLEGRIPFGEAR</sequence>
<feature type="chain" id="PRO_5040809788" evidence="2">
    <location>
        <begin position="28"/>
        <end position="418"/>
    </location>
</feature>
<gene>
    <name evidence="3" type="ORF">NY667_22455</name>
</gene>
<dbReference type="EMBL" id="JANWTP010000129">
    <property type="protein sequence ID" value="MDC8640483.1"/>
    <property type="molecule type" value="Genomic_DNA"/>
</dbReference>
<dbReference type="AlphaFoldDB" id="A0A9X4HA04"/>
<evidence type="ECO:0000313" key="3">
    <source>
        <dbReference type="EMBL" id="MDC8640483.1"/>
    </source>
</evidence>
<dbReference type="Proteomes" id="UP001140230">
    <property type="component" value="Unassembled WGS sequence"/>
</dbReference>
<protein>
    <submittedName>
        <fullName evidence="3">TolC family protein</fullName>
    </submittedName>
</protein>
<comment type="similarity">
    <text evidence="1">Belongs to the outer membrane factor (OMF) (TC 1.B.17) family.</text>
</comment>
<evidence type="ECO:0000313" key="4">
    <source>
        <dbReference type="Proteomes" id="UP001140230"/>
    </source>
</evidence>
<name>A0A9X4HA04_9XANT</name>
<dbReference type="Pfam" id="PF02321">
    <property type="entry name" value="OEP"/>
    <property type="match status" value="2"/>
</dbReference>
<keyword evidence="2" id="KW-0732">Signal</keyword>
<dbReference type="GO" id="GO:0015562">
    <property type="term" value="F:efflux transmembrane transporter activity"/>
    <property type="evidence" value="ECO:0007669"/>
    <property type="project" value="InterPro"/>
</dbReference>
<evidence type="ECO:0000256" key="1">
    <source>
        <dbReference type="ARBA" id="ARBA00007613"/>
    </source>
</evidence>
<comment type="caution">
    <text evidence="3">The sequence shown here is derived from an EMBL/GenBank/DDBJ whole genome shotgun (WGS) entry which is preliminary data.</text>
</comment>
<dbReference type="PANTHER" id="PTHR30203:SF24">
    <property type="entry name" value="BLR4935 PROTEIN"/>
    <property type="match status" value="1"/>
</dbReference>
<evidence type="ECO:0000256" key="2">
    <source>
        <dbReference type="SAM" id="SignalP"/>
    </source>
</evidence>
<reference evidence="3" key="1">
    <citation type="journal article" date="2022" name="Phytopathology">
        <title>Whole genome sequencing-based tracing of a 2022 introduction and outbreak of Xanthomonas hortorum pv. pelargonii.</title>
        <authorList>
            <person name="Iruegas Bocardo F."/>
            <person name="Weisberg A.J."/>
            <person name="Riutta E.R."/>
            <person name="Kilday K.B."/>
            <person name="Bonkowski J.C."/>
            <person name="Creswell T.C."/>
            <person name="Daughtrey M."/>
            <person name="Rane K.K."/>
            <person name="Grunwald N.J."/>
            <person name="Chang J.H."/>
            <person name="Putnam M."/>
        </authorList>
    </citation>
    <scope>NUCLEOTIDE SEQUENCE</scope>
    <source>
        <strain evidence="3">22-338</strain>
    </source>
</reference>
<proteinExistence type="inferred from homology"/>
<accession>A0A9X4HA04</accession>
<feature type="signal peptide" evidence="2">
    <location>
        <begin position="1"/>
        <end position="27"/>
    </location>
</feature>
<dbReference type="InterPro" id="IPR003423">
    <property type="entry name" value="OMP_efflux"/>
</dbReference>
<dbReference type="SUPFAM" id="SSF56954">
    <property type="entry name" value="Outer membrane efflux proteins (OEP)"/>
    <property type="match status" value="1"/>
</dbReference>
<dbReference type="Gene3D" id="1.20.1600.10">
    <property type="entry name" value="Outer membrane efflux proteins (OEP)"/>
    <property type="match status" value="1"/>
</dbReference>
<organism evidence="3 4">
    <name type="scientific">Xanthomonas hortorum pv. hederae</name>
    <dbReference type="NCBI Taxonomy" id="453603"/>
    <lineage>
        <taxon>Bacteria</taxon>
        <taxon>Pseudomonadati</taxon>
        <taxon>Pseudomonadota</taxon>
        <taxon>Gammaproteobacteria</taxon>
        <taxon>Lysobacterales</taxon>
        <taxon>Lysobacteraceae</taxon>
        <taxon>Xanthomonas</taxon>
    </lineage>
</organism>
<dbReference type="PANTHER" id="PTHR30203">
    <property type="entry name" value="OUTER MEMBRANE CATION EFFLUX PROTEIN"/>
    <property type="match status" value="1"/>
</dbReference>
<dbReference type="InterPro" id="IPR010131">
    <property type="entry name" value="MdtP/NodT-like"/>
</dbReference>
<dbReference type="RefSeq" id="WP_273664694.1">
    <property type="nucleotide sequence ID" value="NZ_CP168173.1"/>
</dbReference>